<dbReference type="InterPro" id="IPR014917">
    <property type="entry name" value="DUF1800"/>
</dbReference>
<sequence>MANSPNLNTAAIALNRFGLGARADDTPPADPKAWLLAQFEQYQARPAAWANQPDSVALSTELVQQRMQFNQQARQNAGEGAATRSANAQNIARPDGQTSAQAANAQDMTKPGRQSSAQANAQANAQADTLSPAQANAQSTRQAERKALRGEILDMYRSSVNARVTSALTTQTPFVERMVHFWANHFAVSTEKPGVAALAGSFEAEAIRLHVLGRFEDMLVAVERHPAMQLFLDQTRSVGPDSMAAMRAAQRNPERKRGLNENLAREIMELHTLGVRSGYSQDDVTEFARALTGWSVAGNPANAGNAGNAGRLAMQQNAAPGTFVFRAALHEPGSRTIMGRRYDQAGEEQALAILHDLASARATARHIGGKLARHFVADNPPPGVSEHLASAFERSGGDLPTVYRALIDMPQAWSPTAVKFKTPWEWTISSMRGLGWQDLGKLQAAPILTQLGQPVWRPGSPAGYDDIAASWAAPDALVRRVEVAQRFASQVGDRLDARALGQNLLAGSLSAPTATAVSRAESASTAIALLLVSPDFQRR</sequence>
<dbReference type="RefSeq" id="WP_408179129.1">
    <property type="nucleotide sequence ID" value="NZ_JAQQEZ010000019.1"/>
</dbReference>
<proteinExistence type="predicted"/>
<accession>A0ABW9AUK7</accession>
<organism evidence="2 3">
    <name type="scientific">Paraburkholderia dipogonis</name>
    <dbReference type="NCBI Taxonomy" id="1211383"/>
    <lineage>
        <taxon>Bacteria</taxon>
        <taxon>Pseudomonadati</taxon>
        <taxon>Pseudomonadota</taxon>
        <taxon>Betaproteobacteria</taxon>
        <taxon>Burkholderiales</taxon>
        <taxon>Burkholderiaceae</taxon>
        <taxon>Paraburkholderia</taxon>
    </lineage>
</organism>
<keyword evidence="3" id="KW-1185">Reference proteome</keyword>
<protein>
    <submittedName>
        <fullName evidence="2">DUF1800 domain-containing protein</fullName>
    </submittedName>
</protein>
<gene>
    <name evidence="2" type="ORF">PQR57_25000</name>
</gene>
<feature type="region of interest" description="Disordered" evidence="1">
    <location>
        <begin position="71"/>
        <end position="145"/>
    </location>
</feature>
<feature type="compositionally biased region" description="Polar residues" evidence="1">
    <location>
        <begin position="84"/>
        <end position="107"/>
    </location>
</feature>
<feature type="compositionally biased region" description="Polar residues" evidence="1">
    <location>
        <begin position="128"/>
        <end position="141"/>
    </location>
</feature>
<name>A0ABW9AUK7_9BURK</name>
<dbReference type="Pfam" id="PF08811">
    <property type="entry name" value="DUF1800"/>
    <property type="match status" value="1"/>
</dbReference>
<comment type="caution">
    <text evidence="2">The sequence shown here is derived from an EMBL/GenBank/DDBJ whole genome shotgun (WGS) entry which is preliminary data.</text>
</comment>
<feature type="compositionally biased region" description="Low complexity" evidence="1">
    <location>
        <begin position="114"/>
        <end position="127"/>
    </location>
</feature>
<dbReference type="Proteomes" id="UP001629230">
    <property type="component" value="Unassembled WGS sequence"/>
</dbReference>
<dbReference type="EMBL" id="JAQQEZ010000019">
    <property type="protein sequence ID" value="MFM0004267.1"/>
    <property type="molecule type" value="Genomic_DNA"/>
</dbReference>
<evidence type="ECO:0000256" key="1">
    <source>
        <dbReference type="SAM" id="MobiDB-lite"/>
    </source>
</evidence>
<reference evidence="2 3" key="1">
    <citation type="journal article" date="2024" name="Chem. Sci.">
        <title>Discovery of megapolipeptins by genome mining of a Burkholderiales bacteria collection.</title>
        <authorList>
            <person name="Paulo B.S."/>
            <person name="Recchia M.J.J."/>
            <person name="Lee S."/>
            <person name="Fergusson C.H."/>
            <person name="Romanowski S.B."/>
            <person name="Hernandez A."/>
            <person name="Krull N."/>
            <person name="Liu D.Y."/>
            <person name="Cavanagh H."/>
            <person name="Bos A."/>
            <person name="Gray C.A."/>
            <person name="Murphy B.T."/>
            <person name="Linington R.G."/>
            <person name="Eustaquio A.S."/>
        </authorList>
    </citation>
    <scope>NUCLEOTIDE SEQUENCE [LARGE SCALE GENOMIC DNA]</scope>
    <source>
        <strain evidence="2 3">RL17-350-BIC-A</strain>
    </source>
</reference>
<evidence type="ECO:0000313" key="2">
    <source>
        <dbReference type="EMBL" id="MFM0004267.1"/>
    </source>
</evidence>
<evidence type="ECO:0000313" key="3">
    <source>
        <dbReference type="Proteomes" id="UP001629230"/>
    </source>
</evidence>